<dbReference type="SMART" id="SM00248">
    <property type="entry name" value="ANK"/>
    <property type="match status" value="5"/>
</dbReference>
<feature type="repeat" description="ANK" evidence="3">
    <location>
        <begin position="335"/>
        <end position="363"/>
    </location>
</feature>
<protein>
    <submittedName>
        <fullName evidence="4">Uncharacterized protein</fullName>
    </submittedName>
</protein>
<accession>A0A6H5ISA9</accession>
<dbReference type="PROSITE" id="PS50088">
    <property type="entry name" value="ANK_REPEAT"/>
    <property type="match status" value="3"/>
</dbReference>
<keyword evidence="1" id="KW-0677">Repeat</keyword>
<proteinExistence type="predicted"/>
<dbReference type="InterPro" id="IPR036770">
    <property type="entry name" value="Ankyrin_rpt-contain_sf"/>
</dbReference>
<dbReference type="InterPro" id="IPR002110">
    <property type="entry name" value="Ankyrin_rpt"/>
</dbReference>
<evidence type="ECO:0000256" key="1">
    <source>
        <dbReference type="ARBA" id="ARBA00022737"/>
    </source>
</evidence>
<evidence type="ECO:0000256" key="3">
    <source>
        <dbReference type="PROSITE-ProRule" id="PRU00023"/>
    </source>
</evidence>
<name>A0A6H5ISA9_9HYME</name>
<keyword evidence="2 3" id="KW-0040">ANK repeat</keyword>
<dbReference type="PRINTS" id="PR01415">
    <property type="entry name" value="ANKYRIN"/>
</dbReference>
<feature type="repeat" description="ANK" evidence="3">
    <location>
        <begin position="185"/>
        <end position="218"/>
    </location>
</feature>
<dbReference type="OrthoDB" id="439236at2759"/>
<dbReference type="PANTHER" id="PTHR24198">
    <property type="entry name" value="ANKYRIN REPEAT AND PROTEIN KINASE DOMAIN-CONTAINING PROTEIN"/>
    <property type="match status" value="1"/>
</dbReference>
<evidence type="ECO:0000256" key="2">
    <source>
        <dbReference type="ARBA" id="ARBA00023043"/>
    </source>
</evidence>
<dbReference type="Pfam" id="PF12796">
    <property type="entry name" value="Ank_2"/>
    <property type="match status" value="1"/>
</dbReference>
<dbReference type="AlphaFoldDB" id="A0A6H5ISA9"/>
<dbReference type="PANTHER" id="PTHR24198:SF165">
    <property type="entry name" value="ANKYRIN REPEAT-CONTAINING PROTEIN-RELATED"/>
    <property type="match status" value="1"/>
</dbReference>
<dbReference type="Gene3D" id="1.25.40.20">
    <property type="entry name" value="Ankyrin repeat-containing domain"/>
    <property type="match status" value="2"/>
</dbReference>
<dbReference type="Proteomes" id="UP000479190">
    <property type="component" value="Unassembled WGS sequence"/>
</dbReference>
<dbReference type="Pfam" id="PF13637">
    <property type="entry name" value="Ank_4"/>
    <property type="match status" value="1"/>
</dbReference>
<keyword evidence="5" id="KW-1185">Reference proteome</keyword>
<feature type="repeat" description="ANK" evidence="3">
    <location>
        <begin position="260"/>
        <end position="292"/>
    </location>
</feature>
<gene>
    <name evidence="4" type="ORF">TBRA_LOCUS11993</name>
</gene>
<evidence type="ECO:0000313" key="5">
    <source>
        <dbReference type="Proteomes" id="UP000479190"/>
    </source>
</evidence>
<reference evidence="4 5" key="1">
    <citation type="submission" date="2020-02" db="EMBL/GenBank/DDBJ databases">
        <authorList>
            <person name="Ferguson B K."/>
        </authorList>
    </citation>
    <scope>NUCLEOTIDE SEQUENCE [LARGE SCALE GENOMIC DNA]</scope>
</reference>
<organism evidence="4 5">
    <name type="scientific">Trichogramma brassicae</name>
    <dbReference type="NCBI Taxonomy" id="86971"/>
    <lineage>
        <taxon>Eukaryota</taxon>
        <taxon>Metazoa</taxon>
        <taxon>Ecdysozoa</taxon>
        <taxon>Arthropoda</taxon>
        <taxon>Hexapoda</taxon>
        <taxon>Insecta</taxon>
        <taxon>Pterygota</taxon>
        <taxon>Neoptera</taxon>
        <taxon>Endopterygota</taxon>
        <taxon>Hymenoptera</taxon>
        <taxon>Apocrita</taxon>
        <taxon>Proctotrupomorpha</taxon>
        <taxon>Chalcidoidea</taxon>
        <taxon>Trichogrammatidae</taxon>
        <taxon>Trichogramma</taxon>
    </lineage>
</organism>
<evidence type="ECO:0000313" key="4">
    <source>
        <dbReference type="EMBL" id="CAB0040266.1"/>
    </source>
</evidence>
<dbReference type="SUPFAM" id="SSF48403">
    <property type="entry name" value="Ankyrin repeat"/>
    <property type="match status" value="1"/>
</dbReference>
<sequence>MSLSVNDFDGNPELFKKLKDLINKINWNIEEERCNFLVQFYLMLKDGIEYPFPAVQHYLRPEEIQRLIWDSINYEDKERGYIPGNVFLQITVIDRYTDEPDIDENGIISPRRTTPIHQAVKNVEKPRDWIRVFRDLFKIYNRFDVNYTDETGYTHFHAACQFSCEEAVQRFLEHGQDPNCIWPETGDSALHIALRFIWTNDIMVLLLRGGADSNLANEKGLTPLHTIAQLCWDAKIEIEQFFLINDELNQLVHIDARDKFGNTPLHVALNEGWAEVVEVLLRRGANPNLANDGGHTPLHVICARGQFHADDLAETFFKINDELNQRVQIDARDKLGRTPLQLAVANLGLYTVRSLLNRGADLSSFVFPSSSQLDERFESIRYKGIRYKLGLASSLLADIECLEKRGYELDRSDALTIMKLFSKYELFEKSANDEKLFCNDEEFATSAKKIMVKPDLSLFDLIHLQPQEAARRLTYTDYYELAKWNKLPCSCSGKQLEACYRRVCETMSRKFFLDWAMDPFIELIHYRLPILCCYMILENLNNEDLYNICLAAISPTDKDAIVSELKIQRDGAGRVPPLAHGKQFFFI</sequence>
<dbReference type="EMBL" id="CADCXV010001015">
    <property type="protein sequence ID" value="CAB0040266.1"/>
    <property type="molecule type" value="Genomic_DNA"/>
</dbReference>
<dbReference type="PROSITE" id="PS50297">
    <property type="entry name" value="ANK_REP_REGION"/>
    <property type="match status" value="3"/>
</dbReference>